<gene>
    <name evidence="16" type="ORF">ACHAWU_010303</name>
</gene>
<proteinExistence type="inferred from homology"/>
<evidence type="ECO:0000256" key="14">
    <source>
        <dbReference type="SAM" id="SignalP"/>
    </source>
</evidence>
<dbReference type="Pfam" id="PF06831">
    <property type="entry name" value="H2TH"/>
    <property type="match status" value="1"/>
</dbReference>
<dbReference type="NCBIfam" id="TIGR00628">
    <property type="entry name" value="ung"/>
    <property type="match status" value="1"/>
</dbReference>
<keyword evidence="17" id="KW-1185">Reference proteome</keyword>
<dbReference type="GO" id="GO:0004844">
    <property type="term" value="F:uracil DNA N-glycosylase activity"/>
    <property type="evidence" value="ECO:0007669"/>
    <property type="project" value="UniProtKB-UniRule"/>
</dbReference>
<dbReference type="EC" id="3.2.2.27" evidence="11"/>
<keyword evidence="9" id="KW-0511">Multifunctional enzyme</keyword>
<dbReference type="Gene3D" id="3.20.190.10">
    <property type="entry name" value="MutM-like, N-terminal"/>
    <property type="match status" value="1"/>
</dbReference>
<evidence type="ECO:0000256" key="7">
    <source>
        <dbReference type="ARBA" id="ARBA00023204"/>
    </source>
</evidence>
<dbReference type="GO" id="GO:0005739">
    <property type="term" value="C:mitochondrion"/>
    <property type="evidence" value="ECO:0007669"/>
    <property type="project" value="UniProtKB-SubCell"/>
</dbReference>
<dbReference type="PROSITE" id="PS00130">
    <property type="entry name" value="U_DNA_GLYCOSYLASE"/>
    <property type="match status" value="1"/>
</dbReference>
<name>A0ABD3N113_9STRA</name>
<dbReference type="PANTHER" id="PTHR11264">
    <property type="entry name" value="URACIL-DNA GLYCOSYLASE"/>
    <property type="match status" value="1"/>
</dbReference>
<dbReference type="InterPro" id="IPR002043">
    <property type="entry name" value="UDG_fam1"/>
</dbReference>
<keyword evidence="10" id="KW-0326">Glycosidase</keyword>
<dbReference type="InterPro" id="IPR010979">
    <property type="entry name" value="Ribosomal_uS13-like_H2TH"/>
</dbReference>
<dbReference type="NCBIfam" id="NF003588">
    <property type="entry name" value="PRK05254.1-1"/>
    <property type="match status" value="1"/>
</dbReference>
<evidence type="ECO:0000256" key="5">
    <source>
        <dbReference type="ARBA" id="ARBA00022801"/>
    </source>
</evidence>
<feature type="region of interest" description="Disordered" evidence="13">
    <location>
        <begin position="384"/>
        <end position="403"/>
    </location>
</feature>
<evidence type="ECO:0000256" key="10">
    <source>
        <dbReference type="ARBA" id="ARBA00023295"/>
    </source>
</evidence>
<dbReference type="Pfam" id="PF01149">
    <property type="entry name" value="Fapy_DNA_glyco"/>
    <property type="match status" value="1"/>
</dbReference>
<feature type="active site" description="Proton acceptor" evidence="11 12">
    <location>
        <position position="483"/>
    </location>
</feature>
<dbReference type="SMART" id="SM00987">
    <property type="entry name" value="UreE_C"/>
    <property type="match status" value="1"/>
</dbReference>
<comment type="similarity">
    <text evidence="2 11">Belongs to the uracil-DNA glycosylase (UDG) superfamily. UNG family.</text>
</comment>
<evidence type="ECO:0000256" key="13">
    <source>
        <dbReference type="SAM" id="MobiDB-lite"/>
    </source>
</evidence>
<comment type="catalytic activity">
    <reaction evidence="1 11">
        <text>Hydrolyzes single-stranded DNA or mismatched double-stranded DNA and polynucleotides, releasing free uracil.</text>
        <dbReference type="EC" id="3.2.2.27"/>
    </reaction>
</comment>
<dbReference type="SUPFAM" id="SSF52141">
    <property type="entry name" value="Uracil-DNA glycosylase-like"/>
    <property type="match status" value="1"/>
</dbReference>
<dbReference type="SMART" id="SM00898">
    <property type="entry name" value="Fapy_DNA_glyco"/>
    <property type="match status" value="1"/>
</dbReference>
<dbReference type="AlphaFoldDB" id="A0ABD3N113"/>
<comment type="caution">
    <text evidence="16">The sequence shown here is derived from an EMBL/GenBank/DDBJ whole genome shotgun (WGS) entry which is preliminary data.</text>
</comment>
<dbReference type="Pfam" id="PF03167">
    <property type="entry name" value="UDG"/>
    <property type="match status" value="1"/>
</dbReference>
<dbReference type="InterPro" id="IPR015886">
    <property type="entry name" value="H2TH_FPG"/>
</dbReference>
<dbReference type="SUPFAM" id="SSF46946">
    <property type="entry name" value="S13-like H2TH domain"/>
    <property type="match status" value="1"/>
</dbReference>
<comment type="function">
    <text evidence="11">Excises uracil residues from the DNA which can arise as a result of misincorporation of dUMP residues by DNA polymerase or due to deamination of cytosine.</text>
</comment>
<evidence type="ECO:0000256" key="2">
    <source>
        <dbReference type="ARBA" id="ARBA00008184"/>
    </source>
</evidence>
<dbReference type="InterPro" id="IPR018085">
    <property type="entry name" value="Ura-DNA_Glyclase_AS"/>
</dbReference>
<feature type="signal peptide" evidence="14">
    <location>
        <begin position="1"/>
        <end position="27"/>
    </location>
</feature>
<evidence type="ECO:0000256" key="3">
    <source>
        <dbReference type="ARBA" id="ARBA00009409"/>
    </source>
</evidence>
<protein>
    <recommendedName>
        <fullName evidence="11">Uracil-DNA glycosylase</fullName>
        <shortName evidence="11">UDG</shortName>
        <ecNumber evidence="11">3.2.2.27</ecNumber>
    </recommendedName>
</protein>
<evidence type="ECO:0000256" key="12">
    <source>
        <dbReference type="PROSITE-ProRule" id="PRU10072"/>
    </source>
</evidence>
<reference evidence="16 17" key="1">
    <citation type="submission" date="2024-10" db="EMBL/GenBank/DDBJ databases">
        <title>Updated reference genomes for cyclostephanoid diatoms.</title>
        <authorList>
            <person name="Roberts W.R."/>
            <person name="Alverson A.J."/>
        </authorList>
    </citation>
    <scope>NUCLEOTIDE SEQUENCE [LARGE SCALE GENOMIC DNA]</scope>
    <source>
        <strain evidence="16 17">AJA232-27</strain>
    </source>
</reference>
<accession>A0ABD3N113</accession>
<keyword evidence="11" id="KW-0496">Mitochondrion</keyword>
<evidence type="ECO:0000259" key="15">
    <source>
        <dbReference type="PROSITE" id="PS51068"/>
    </source>
</evidence>
<keyword evidence="5 11" id="KW-0378">Hydrolase</keyword>
<dbReference type="GO" id="GO:0003677">
    <property type="term" value="F:DNA binding"/>
    <property type="evidence" value="ECO:0007669"/>
    <property type="project" value="UniProtKB-KW"/>
</dbReference>
<sequence>MAFAARHFFRNSALILIAMLMNRPTLSLQIWSSLRANVNAQAVRRRPLSTRRSNIVMMPEGPEVRTLVDQLQPAVGMRLVDFKFLSGRYVKHGRPTGYESFAKTMTPSRRNNKETESLDVVTALRCKGKFIYLTLDQGNQTINRVDEADNDYQRSIWITLGMSGHFVNEKEVANPKPLASNSDLERVGPRWYMELMDLQTKGSRKIYFRDARNLGTLKFCLSASELNQKLASLGPDILDYENTTEEIFLAAMEKSPQNQNICKFLMDQKKISGVGNYILSEGLYRSRIDPFADLTEISVGQRKRLFKELREIASSSYQAQGLTRSNGGTYQGIDGSRGQYEFQLQCYGQRLSPNKYPVMKEVNGPHGRTIWYVEDEQLFMPRSRRNLSSNEVEEDNDNQSVSVMSSSNDATYVFSEIPNQLRDESWKSALSAHMASDSFQSLLKRIQSDANDGATIYPPVQDVFSALNLCSLENVKVVIVGQDPYHAPGQGNGLAFSVRKGVKPPPSLLNIFKEAIDDVEIDPPKHGSLEAWARQGVLLLNTVLTVRKGEANSHAKMGWEGFTDEVINVISKEKESVVVFLLWGTPAAKKAKCVDESKHTVIRTSHPSPLGATKTASPFLSSRCFSRANQALVAAGMEPIDWNVK</sequence>
<keyword evidence="14" id="KW-0732">Signal</keyword>
<evidence type="ECO:0000256" key="4">
    <source>
        <dbReference type="ARBA" id="ARBA00022763"/>
    </source>
</evidence>
<keyword evidence="11" id="KW-0539">Nucleus</keyword>
<keyword evidence="7 11" id="KW-0234">DNA repair</keyword>
<dbReference type="HAMAP" id="MF_00148">
    <property type="entry name" value="UDG"/>
    <property type="match status" value="1"/>
</dbReference>
<dbReference type="CDD" id="cd10027">
    <property type="entry name" value="UDG-F1-like"/>
    <property type="match status" value="1"/>
</dbReference>
<dbReference type="InterPro" id="IPR005122">
    <property type="entry name" value="Uracil-DNA_glycosylase-like"/>
</dbReference>
<dbReference type="GO" id="GO:0006284">
    <property type="term" value="P:base-excision repair"/>
    <property type="evidence" value="ECO:0007669"/>
    <property type="project" value="UniProtKB-UniRule"/>
</dbReference>
<dbReference type="InterPro" id="IPR012319">
    <property type="entry name" value="FPG_cat"/>
</dbReference>
<dbReference type="EMBL" id="JALLBG020000050">
    <property type="protein sequence ID" value="KAL3769795.1"/>
    <property type="molecule type" value="Genomic_DNA"/>
</dbReference>
<evidence type="ECO:0000256" key="1">
    <source>
        <dbReference type="ARBA" id="ARBA00001400"/>
    </source>
</evidence>
<evidence type="ECO:0000256" key="8">
    <source>
        <dbReference type="ARBA" id="ARBA00023239"/>
    </source>
</evidence>
<dbReference type="SMART" id="SM00986">
    <property type="entry name" value="UDG"/>
    <property type="match status" value="1"/>
</dbReference>
<dbReference type="InterPro" id="IPR035937">
    <property type="entry name" value="FPG_N"/>
</dbReference>
<dbReference type="SUPFAM" id="SSF81624">
    <property type="entry name" value="N-terminal domain of MutM-like DNA repair proteins"/>
    <property type="match status" value="1"/>
</dbReference>
<dbReference type="GO" id="GO:0016829">
    <property type="term" value="F:lyase activity"/>
    <property type="evidence" value="ECO:0007669"/>
    <property type="project" value="UniProtKB-KW"/>
</dbReference>
<evidence type="ECO:0000256" key="6">
    <source>
        <dbReference type="ARBA" id="ARBA00023125"/>
    </source>
</evidence>
<keyword evidence="4 11" id="KW-0227">DNA damage</keyword>
<keyword evidence="6" id="KW-0238">DNA-binding</keyword>
<organism evidence="16 17">
    <name type="scientific">Discostella pseudostelligera</name>
    <dbReference type="NCBI Taxonomy" id="259834"/>
    <lineage>
        <taxon>Eukaryota</taxon>
        <taxon>Sar</taxon>
        <taxon>Stramenopiles</taxon>
        <taxon>Ochrophyta</taxon>
        <taxon>Bacillariophyta</taxon>
        <taxon>Coscinodiscophyceae</taxon>
        <taxon>Thalassiosirophycidae</taxon>
        <taxon>Stephanodiscales</taxon>
        <taxon>Stephanodiscaceae</taxon>
        <taxon>Discostella</taxon>
    </lineage>
</organism>
<keyword evidence="8" id="KW-0456">Lyase</keyword>
<feature type="domain" description="Formamidopyrimidine-DNA glycosylase catalytic" evidence="15">
    <location>
        <begin position="59"/>
        <end position="215"/>
    </location>
</feature>
<evidence type="ECO:0000256" key="11">
    <source>
        <dbReference type="HAMAP-Rule" id="MF_03166"/>
    </source>
</evidence>
<comment type="subcellular location">
    <subcellularLocation>
        <location evidence="11">Mitochondrion</location>
    </subcellularLocation>
    <subcellularLocation>
        <location evidence="11">Nucleus</location>
    </subcellularLocation>
</comment>
<dbReference type="FunFam" id="3.40.470.10:FF:000001">
    <property type="entry name" value="Uracil-DNA glycosylase"/>
    <property type="match status" value="1"/>
</dbReference>
<evidence type="ECO:0000256" key="9">
    <source>
        <dbReference type="ARBA" id="ARBA00023268"/>
    </source>
</evidence>
<dbReference type="Gene3D" id="3.40.470.10">
    <property type="entry name" value="Uracil-DNA glycosylase-like domain"/>
    <property type="match status" value="1"/>
</dbReference>
<dbReference type="SMART" id="SM01232">
    <property type="entry name" value="H2TH"/>
    <property type="match status" value="1"/>
</dbReference>
<evidence type="ECO:0000313" key="17">
    <source>
        <dbReference type="Proteomes" id="UP001530293"/>
    </source>
</evidence>
<dbReference type="NCBIfam" id="NF003589">
    <property type="entry name" value="PRK05254.1-2"/>
    <property type="match status" value="1"/>
</dbReference>
<dbReference type="Gene3D" id="1.10.8.50">
    <property type="match status" value="1"/>
</dbReference>
<feature type="chain" id="PRO_5044796207" description="Uracil-DNA glycosylase" evidence="14">
    <location>
        <begin position="28"/>
        <end position="645"/>
    </location>
</feature>
<dbReference type="PANTHER" id="PTHR11264:SF0">
    <property type="entry name" value="URACIL-DNA GLYCOSYLASE"/>
    <property type="match status" value="1"/>
</dbReference>
<dbReference type="NCBIfam" id="NF003592">
    <property type="entry name" value="PRK05254.1-5"/>
    <property type="match status" value="1"/>
</dbReference>
<evidence type="ECO:0000313" key="16">
    <source>
        <dbReference type="EMBL" id="KAL3769795.1"/>
    </source>
</evidence>
<dbReference type="PROSITE" id="PS51068">
    <property type="entry name" value="FPG_CAT"/>
    <property type="match status" value="1"/>
</dbReference>
<comment type="similarity">
    <text evidence="3">Belongs to the FPG family.</text>
</comment>
<dbReference type="GO" id="GO:0005634">
    <property type="term" value="C:nucleus"/>
    <property type="evidence" value="ECO:0007669"/>
    <property type="project" value="UniProtKB-SubCell"/>
</dbReference>
<dbReference type="InterPro" id="IPR036895">
    <property type="entry name" value="Uracil-DNA_glycosylase-like_sf"/>
</dbReference>
<dbReference type="Proteomes" id="UP001530293">
    <property type="component" value="Unassembled WGS sequence"/>
</dbReference>